<proteinExistence type="predicted"/>
<dbReference type="PANTHER" id="PTHR14379">
    <property type="entry name" value="LIMKAIN B LKAP"/>
    <property type="match status" value="1"/>
</dbReference>
<accession>A0A2P2Q4G3</accession>
<reference evidence="3" key="1">
    <citation type="submission" date="2018-02" db="EMBL/GenBank/DDBJ databases">
        <title>Rhizophora mucronata_Transcriptome.</title>
        <authorList>
            <person name="Meera S.P."/>
            <person name="Sreeshan A."/>
            <person name="Augustine A."/>
        </authorList>
    </citation>
    <scope>NUCLEOTIDE SEQUENCE</scope>
    <source>
        <tissue evidence="3">Leaf</tissue>
    </source>
</reference>
<dbReference type="Pfam" id="PF01936">
    <property type="entry name" value="NYN"/>
    <property type="match status" value="1"/>
</dbReference>
<dbReference type="Gene3D" id="3.40.50.1010">
    <property type="entry name" value="5'-nuclease"/>
    <property type="match status" value="1"/>
</dbReference>
<dbReference type="GO" id="GO:0004540">
    <property type="term" value="F:RNA nuclease activity"/>
    <property type="evidence" value="ECO:0007669"/>
    <property type="project" value="InterPro"/>
</dbReference>
<dbReference type="Pfam" id="PF14418">
    <property type="entry name" value="OHA"/>
    <property type="match status" value="1"/>
</dbReference>
<dbReference type="EMBL" id="GGEC01081325">
    <property type="protein sequence ID" value="MBX61809.1"/>
    <property type="molecule type" value="Transcribed_RNA"/>
</dbReference>
<feature type="compositionally biased region" description="Basic and acidic residues" evidence="1">
    <location>
        <begin position="367"/>
        <end position="376"/>
    </location>
</feature>
<evidence type="ECO:0000259" key="2">
    <source>
        <dbReference type="PROSITE" id="PS51644"/>
    </source>
</evidence>
<feature type="compositionally biased region" description="Basic and acidic residues" evidence="1">
    <location>
        <begin position="708"/>
        <end position="718"/>
    </location>
</feature>
<dbReference type="Gene3D" id="3.30.420.610">
    <property type="entry name" value="LOTUS domain-like"/>
    <property type="match status" value="2"/>
</dbReference>
<organism evidence="3">
    <name type="scientific">Rhizophora mucronata</name>
    <name type="common">Asiatic mangrove</name>
    <dbReference type="NCBI Taxonomy" id="61149"/>
    <lineage>
        <taxon>Eukaryota</taxon>
        <taxon>Viridiplantae</taxon>
        <taxon>Streptophyta</taxon>
        <taxon>Embryophyta</taxon>
        <taxon>Tracheophyta</taxon>
        <taxon>Spermatophyta</taxon>
        <taxon>Magnoliopsida</taxon>
        <taxon>eudicotyledons</taxon>
        <taxon>Gunneridae</taxon>
        <taxon>Pentapetalae</taxon>
        <taxon>rosids</taxon>
        <taxon>fabids</taxon>
        <taxon>Malpighiales</taxon>
        <taxon>Rhizophoraceae</taxon>
        <taxon>Rhizophora</taxon>
    </lineage>
</organism>
<feature type="compositionally biased region" description="Basic and acidic residues" evidence="1">
    <location>
        <begin position="494"/>
        <end position="509"/>
    </location>
</feature>
<feature type="region of interest" description="Disordered" evidence="1">
    <location>
        <begin position="674"/>
        <end position="738"/>
    </location>
</feature>
<dbReference type="Pfam" id="PF12872">
    <property type="entry name" value="OST-HTH"/>
    <property type="match status" value="2"/>
</dbReference>
<dbReference type="InterPro" id="IPR021139">
    <property type="entry name" value="NYN"/>
</dbReference>
<feature type="domain" description="HTH OST-type" evidence="2">
    <location>
        <begin position="268"/>
        <end position="339"/>
    </location>
</feature>
<dbReference type="CDD" id="cd08824">
    <property type="entry name" value="LOTUS"/>
    <property type="match status" value="2"/>
</dbReference>
<dbReference type="InterPro" id="IPR025677">
    <property type="entry name" value="OST-HTH-assoc_dom"/>
</dbReference>
<feature type="region of interest" description="Disordered" evidence="1">
    <location>
        <begin position="489"/>
        <end position="509"/>
    </location>
</feature>
<dbReference type="AlphaFoldDB" id="A0A2P2Q4G3"/>
<dbReference type="InterPro" id="IPR024768">
    <property type="entry name" value="Marf1"/>
</dbReference>
<feature type="domain" description="HTH OST-type" evidence="2">
    <location>
        <begin position="743"/>
        <end position="816"/>
    </location>
</feature>
<name>A0A2P2Q4G3_RHIMU</name>
<dbReference type="GO" id="GO:0005777">
    <property type="term" value="C:peroxisome"/>
    <property type="evidence" value="ECO:0007669"/>
    <property type="project" value="InterPro"/>
</dbReference>
<feature type="compositionally biased region" description="Low complexity" evidence="1">
    <location>
        <begin position="696"/>
        <end position="706"/>
    </location>
</feature>
<feature type="region of interest" description="Disordered" evidence="1">
    <location>
        <begin position="837"/>
        <end position="866"/>
    </location>
</feature>
<protein>
    <submittedName>
        <fullName evidence="3">Uncharacterized protein LOC8268001</fullName>
    </submittedName>
</protein>
<dbReference type="CDD" id="cd10910">
    <property type="entry name" value="PIN_limkain_b1_N_like"/>
    <property type="match status" value="1"/>
</dbReference>
<dbReference type="InterPro" id="IPR025605">
    <property type="entry name" value="OST-HTH/LOTUS_dom"/>
</dbReference>
<dbReference type="PANTHER" id="PTHR14379:SF6">
    <property type="entry name" value="EMB|CAB71880.1"/>
    <property type="match status" value="1"/>
</dbReference>
<evidence type="ECO:0000256" key="1">
    <source>
        <dbReference type="SAM" id="MobiDB-lite"/>
    </source>
</evidence>
<dbReference type="PROSITE" id="PS51644">
    <property type="entry name" value="HTH_OST"/>
    <property type="match status" value="2"/>
</dbReference>
<dbReference type="GO" id="GO:0010468">
    <property type="term" value="P:regulation of gene expression"/>
    <property type="evidence" value="ECO:0007669"/>
    <property type="project" value="InterPro"/>
</dbReference>
<sequence>MNPKPLSPRALLSLTFSSYSSSFSSSSSPFRYSILISRFSATSDTTSHSHFSSRRREGDSRNVKVAVWWDFENCHLPAGANVFKVTSAITAALRVNGIKGPTQITAFGDVSQLSRANQSALSSTGINLTHIPNGGKNSADRSLIVDLMYWVSQNPPPAHLFLISSDKDFANILHRLRMNNYNILLASKDTASSVLCSAASIMWHWNTLVRGEDLTGRHFNQPPDGPYGSWYGHSKVPLEDPFPIVEQPKNSQGDDLSEACLETNVHPIPKAVLKQIHHILSLNPKGIPITELRSELFKSNVAIDNKFYGYKKFSRFLLAVPHVRLQSTSDGQFLIHSTKVRAPEPFEFSPCMSSGSFVNEGSQYLEESSKPNREDTTISGYGDGNSSLHSCSEIKVEDAPKDAEPPLPSVDKSVKVDVEQPPKLEQASAIGEKVVEVANAKETESFSVAREQNSVSYRGIFWKIRRIWLGTGDDCSKLKSTGVRSKPYISGDCSEEKGGNSLEEKKVEKSLKSLSQDSAPAQSVLCSSSSRAIGSTLEDNTAMSATTYNVTSAESPSLFTRICNWCIFWRNIPSSNKLGDQPTEVLEQIKSYPGKLDVFSKDSFWRDMEIFLDTQKGSFAILRSRTREEMAYNMQKEGPSLLRSLHESDVLKLVDILISDKKWVEQCPSEASPFKLNRPDSKSISPGDSHPPNGLSSIFSSTLSHSGRSSERNSDKRIQNISHIGVSSHTTQRRTSERSRSEILLDCRKLVQDVLKDYPEGYNLGSFRKLFVDCYGYHLDIQKLGYPKLVSLLEKMPGVKIESTYIKPSAKARKSSSLDAAVSVIQDCNVSHISANSDGELSVSSKDNESDSQWEELGPVDNSGSSSKLLKSVLRRRAREETHLQAYPGYESSLSDDEFSDSEVESLAMSRPDERANLGMNDKDSSLLQILDSWYSSKDVANMKDKSENTEGMVDCSLGGLQPTDLSGLDTKIDISLDNYGRRKGPKQKYSFVADPDGNKDKLIEGILGNLKKSGESGMQS</sequence>
<dbReference type="InterPro" id="IPR041966">
    <property type="entry name" value="LOTUS-like"/>
</dbReference>
<evidence type="ECO:0000313" key="3">
    <source>
        <dbReference type="EMBL" id="MBX61809.1"/>
    </source>
</evidence>
<feature type="region of interest" description="Disordered" evidence="1">
    <location>
        <begin position="362"/>
        <end position="386"/>
    </location>
</feature>